<dbReference type="RefSeq" id="WP_147236165.1">
    <property type="nucleotide sequence ID" value="NZ_JAZHFZ010000030.1"/>
</dbReference>
<dbReference type="FunFam" id="3.40.309.10:FF:000012">
    <property type="entry name" value="Betaine aldehyde dehydrogenase"/>
    <property type="match status" value="1"/>
</dbReference>
<dbReference type="PROSITE" id="PS00070">
    <property type="entry name" value="ALDEHYDE_DEHYDR_CYS"/>
    <property type="match status" value="1"/>
</dbReference>
<dbReference type="Gene3D" id="3.40.309.10">
    <property type="entry name" value="Aldehyde Dehydrogenase, Chain A, domain 2"/>
    <property type="match status" value="1"/>
</dbReference>
<dbReference type="CDD" id="cd07112">
    <property type="entry name" value="ALDH_GABALDH-PuuC"/>
    <property type="match status" value="1"/>
</dbReference>
<dbReference type="EMBL" id="VOQS01000003">
    <property type="protein sequence ID" value="TXC83980.1"/>
    <property type="molecule type" value="Genomic_DNA"/>
</dbReference>
<evidence type="ECO:0000256" key="2">
    <source>
        <dbReference type="ARBA" id="ARBA00023002"/>
    </source>
</evidence>
<evidence type="ECO:0000313" key="8">
    <source>
        <dbReference type="Proteomes" id="UP000321776"/>
    </source>
</evidence>
<reference evidence="6 9" key="3">
    <citation type="submission" date="2024-01" db="EMBL/GenBank/DDBJ databases">
        <title>The diversity of rhizobia nodulating Mimosa spp. in eleven states of Brazil covering several biomes is determined by host plant, location, and edaphic factors.</title>
        <authorList>
            <person name="Rouws L."/>
            <person name="Barauna A."/>
            <person name="Beukes C."/>
            <person name="De Faria S.M."/>
            <person name="Gross E."/>
            <person name="Dos Reis Junior F.B."/>
            <person name="Simon M."/>
            <person name="Maluk M."/>
            <person name="Odee D.W."/>
            <person name="Kenicer G."/>
            <person name="Young J.P.W."/>
            <person name="Reis V.M."/>
            <person name="Zilli J."/>
            <person name="James E.K."/>
        </authorList>
    </citation>
    <scope>NUCLEOTIDE SEQUENCE [LARGE SCALE GENOMIC DNA]</scope>
    <source>
        <strain evidence="6 9">JPY530</strain>
    </source>
</reference>
<accession>A0A5C6VGE9</accession>
<dbReference type="Pfam" id="PF00171">
    <property type="entry name" value="Aldedh"/>
    <property type="match status" value="1"/>
</dbReference>
<feature type="active site" evidence="3">
    <location>
        <position position="266"/>
    </location>
</feature>
<dbReference type="InterPro" id="IPR016163">
    <property type="entry name" value="Ald_DH_C"/>
</dbReference>
<name>A0A5C6VGE9_9BURK</name>
<dbReference type="InterPro" id="IPR029510">
    <property type="entry name" value="Ald_DH_CS_GLU"/>
</dbReference>
<proteinExistence type="inferred from homology"/>
<evidence type="ECO:0000256" key="4">
    <source>
        <dbReference type="RuleBase" id="RU003345"/>
    </source>
</evidence>
<keyword evidence="2 4" id="KW-0560">Oxidoreductase</keyword>
<dbReference type="InterPro" id="IPR015590">
    <property type="entry name" value="Aldehyde_DH_dom"/>
</dbReference>
<comment type="caution">
    <text evidence="7">The sequence shown here is derived from an EMBL/GenBank/DDBJ whole genome shotgun (WGS) entry which is preliminary data.</text>
</comment>
<dbReference type="Gene3D" id="3.40.605.10">
    <property type="entry name" value="Aldehyde Dehydrogenase, Chain A, domain 1"/>
    <property type="match status" value="1"/>
</dbReference>
<gene>
    <name evidence="7" type="ORF">FRZ40_26980</name>
    <name evidence="6" type="ORF">V4C56_29350</name>
</gene>
<evidence type="ECO:0000256" key="1">
    <source>
        <dbReference type="ARBA" id="ARBA00009986"/>
    </source>
</evidence>
<dbReference type="InterPro" id="IPR016161">
    <property type="entry name" value="Ald_DH/histidinol_DH"/>
</dbReference>
<dbReference type="InterPro" id="IPR016160">
    <property type="entry name" value="Ald_DH_CS_CYS"/>
</dbReference>
<dbReference type="PROSITE" id="PS00687">
    <property type="entry name" value="ALDEHYDE_DEHYDR_GLU"/>
    <property type="match status" value="1"/>
</dbReference>
<reference evidence="7" key="2">
    <citation type="submission" date="2019-08" db="EMBL/GenBank/DDBJ databases">
        <authorList>
            <person name="Im W.-T."/>
        </authorList>
    </citation>
    <scope>NUCLEOTIDE SEQUENCE</scope>
    <source>
        <strain evidence="7">NF 2-5-3</strain>
    </source>
</reference>
<dbReference type="InterPro" id="IPR016162">
    <property type="entry name" value="Ald_DH_N"/>
</dbReference>
<evidence type="ECO:0000256" key="3">
    <source>
        <dbReference type="PROSITE-ProRule" id="PRU10007"/>
    </source>
</evidence>
<comment type="similarity">
    <text evidence="1 4">Belongs to the aldehyde dehydrogenase family.</text>
</comment>
<evidence type="ECO:0000259" key="5">
    <source>
        <dbReference type="Pfam" id="PF00171"/>
    </source>
</evidence>
<keyword evidence="9" id="KW-1185">Reference proteome</keyword>
<sequence length="497" mass="53582">MDKTTLAYWQEKATALAIEGRAFIDGEYRAAENGRTFDCVSPIDGKVLAKVADCGEADVNNAVRAARRAFDTGVWSGLNPRRRKAKLLKWAALMREHLDELALLETLDAGKPIGDTTSVDVPGAAYCVEWFAEAIDKVGGEVVPADHHLVGLVTREPLGVVAAVVPWNFPILMASWKFGPALAAGNSIVLKPSEKSPLTAIRVAQLAHEAGIPAGVFNVVPGGGEPGKLLALHYDVDCLAFTGSTNVGKLIMQYAGQSNLKRVWLELGGKSPNIVLPDCPDLDRAAKTAAGAIFYNMGEMCTAGSRLLVHRDIKDVFLDKLVAAARSYTPGNPLDPKTSMGAIVDQVQLDRVLGYIEAGRAEAKLLHGGARVQQESGGFYIEPTVFDVPKHDAKIAREEIFGPVLSVITFDTIDEAVQIANDSDYGLAAAVWTANLTTAHEVSRRLRAGTVWVNCYDEGGDMNFPFGGYRQSGNGRDKSLHALEKYTELKSTLVRLR</sequence>
<dbReference type="Proteomes" id="UP001481677">
    <property type="component" value="Unassembled WGS sequence"/>
</dbReference>
<evidence type="ECO:0000313" key="6">
    <source>
        <dbReference type="EMBL" id="MEM5343712.1"/>
    </source>
</evidence>
<dbReference type="GO" id="GO:0004030">
    <property type="term" value="F:aldehyde dehydrogenase [NAD(P)+] activity"/>
    <property type="evidence" value="ECO:0007669"/>
    <property type="project" value="UniProtKB-ARBA"/>
</dbReference>
<evidence type="ECO:0000313" key="7">
    <source>
        <dbReference type="EMBL" id="TXC83980.1"/>
    </source>
</evidence>
<reference evidence="7 8" key="1">
    <citation type="journal article" date="2018" name="Int. J. Syst. Evol. Microbiol.">
        <title>Paraburkholderia azotifigens sp. nov., a nitrogen-fixing bacterium isolated from paddy soil.</title>
        <authorList>
            <person name="Choi G.M."/>
            <person name="Im W.T."/>
        </authorList>
    </citation>
    <scope>NUCLEOTIDE SEQUENCE [LARGE SCALE GENOMIC DNA]</scope>
    <source>
        <strain evidence="7 8">NF 2-5-3</strain>
    </source>
</reference>
<dbReference type="FunFam" id="3.40.605.10:FF:000001">
    <property type="entry name" value="Aldehyde dehydrogenase 1"/>
    <property type="match status" value="1"/>
</dbReference>
<dbReference type="EMBL" id="JAZHGA010000026">
    <property type="protein sequence ID" value="MEM5343712.1"/>
    <property type="molecule type" value="Genomic_DNA"/>
</dbReference>
<organism evidence="7 8">
    <name type="scientific">Paraburkholderia azotifigens</name>
    <dbReference type="NCBI Taxonomy" id="2057004"/>
    <lineage>
        <taxon>Bacteria</taxon>
        <taxon>Pseudomonadati</taxon>
        <taxon>Pseudomonadota</taxon>
        <taxon>Betaproteobacteria</taxon>
        <taxon>Burkholderiales</taxon>
        <taxon>Burkholderiaceae</taxon>
        <taxon>Paraburkholderia</taxon>
    </lineage>
</organism>
<evidence type="ECO:0000313" key="9">
    <source>
        <dbReference type="Proteomes" id="UP001481677"/>
    </source>
</evidence>
<dbReference type="SUPFAM" id="SSF53720">
    <property type="entry name" value="ALDH-like"/>
    <property type="match status" value="1"/>
</dbReference>
<dbReference type="AlphaFoldDB" id="A0A5C6VGE9"/>
<protein>
    <submittedName>
        <fullName evidence="7">Aldehyde dehydrogenase</fullName>
    </submittedName>
</protein>
<feature type="domain" description="Aldehyde dehydrogenase" evidence="5">
    <location>
        <begin position="31"/>
        <end position="491"/>
    </location>
</feature>
<dbReference type="Proteomes" id="UP000321776">
    <property type="component" value="Unassembled WGS sequence"/>
</dbReference>
<dbReference type="PANTHER" id="PTHR11699">
    <property type="entry name" value="ALDEHYDE DEHYDROGENASE-RELATED"/>
    <property type="match status" value="1"/>
</dbReference>